<evidence type="ECO:0000256" key="1">
    <source>
        <dbReference type="ARBA" id="ARBA00022491"/>
    </source>
</evidence>
<evidence type="ECO:0000256" key="3">
    <source>
        <dbReference type="ARBA" id="ARBA00023125"/>
    </source>
</evidence>
<dbReference type="GO" id="GO:0003700">
    <property type="term" value="F:DNA-binding transcription factor activity"/>
    <property type="evidence" value="ECO:0007669"/>
    <property type="project" value="TreeGrafter"/>
</dbReference>
<dbReference type="AlphaFoldDB" id="A0A9Q8PY65"/>
<organism evidence="5 6">
    <name type="scientific">Moellerella wisconsensis</name>
    <dbReference type="NCBI Taxonomy" id="158849"/>
    <lineage>
        <taxon>Bacteria</taxon>
        <taxon>Pseudomonadati</taxon>
        <taxon>Pseudomonadota</taxon>
        <taxon>Gammaproteobacteria</taxon>
        <taxon>Enterobacterales</taxon>
        <taxon>Morganellaceae</taxon>
        <taxon>Moellerella</taxon>
    </lineage>
</organism>
<keyword evidence="2" id="KW-0805">Transcription regulation</keyword>
<dbReference type="PANTHER" id="PTHR30146">
    <property type="entry name" value="LACI-RELATED TRANSCRIPTIONAL REPRESSOR"/>
    <property type="match status" value="1"/>
</dbReference>
<dbReference type="RefSeq" id="WP_047254820.1">
    <property type="nucleotide sequence ID" value="NZ_CAWMFK010000034.1"/>
</dbReference>
<dbReference type="GO" id="GO:0000976">
    <property type="term" value="F:transcription cis-regulatory region binding"/>
    <property type="evidence" value="ECO:0007669"/>
    <property type="project" value="TreeGrafter"/>
</dbReference>
<sequence>MTQVRQTKKTTIYDLAELAGASASAVSAVLNGNWKKRRISEKLAQKIIRIAEEQNYAPNKQASSLRSNKSKIIGMIVPKYDNRYFGSIVEHFEAMARERGLFPIITCTRRDPSLEIEAAKTMLSYQVDWLIATGATDPDKITQICATSGVPTLNLDLPGTLATSVISDNYSGAKALTSRILHNNQQRQGRLDPLVFIGGRNSDHNTRERLRGFCEAHREYGIEVSEARILTCGYAAEKAENALRDFISTLLPSASNPNNMEPNLKPNIAPNLLPGLFVNSTISLEGVIRWMSKQGYIGKKQPAMGCFDWDPFVALLGHDIEMVKQDVPAMLNAIFELIDSSAQGDNNLTEPNDKAQVRRIEIPPLPINEGTLYCS</sequence>
<accession>A0A9Q8PY65</accession>
<dbReference type="CDD" id="cd06274">
    <property type="entry name" value="PBP1_FruR"/>
    <property type="match status" value="1"/>
</dbReference>
<protein>
    <submittedName>
        <fullName evidence="5">LacI family DNA-binding transcriptional regulator</fullName>
    </submittedName>
</protein>
<dbReference type="GeneID" id="79717236"/>
<dbReference type="InterPro" id="IPR028082">
    <property type="entry name" value="Peripla_BP_I"/>
</dbReference>
<dbReference type="InterPro" id="IPR001761">
    <property type="entry name" value="Peripla_BP/Lac1_sug-bd_dom"/>
</dbReference>
<dbReference type="InterPro" id="IPR010982">
    <property type="entry name" value="Lambda_DNA-bd_dom_sf"/>
</dbReference>
<keyword evidence="1" id="KW-0678">Repressor</keyword>
<keyword evidence="3 5" id="KW-0238">DNA-binding</keyword>
<dbReference type="Pfam" id="PF00356">
    <property type="entry name" value="LacI"/>
    <property type="match status" value="1"/>
</dbReference>
<evidence type="ECO:0000256" key="2">
    <source>
        <dbReference type="ARBA" id="ARBA00023015"/>
    </source>
</evidence>
<dbReference type="SUPFAM" id="SSF47413">
    <property type="entry name" value="lambda repressor-like DNA-binding domains"/>
    <property type="match status" value="1"/>
</dbReference>
<proteinExistence type="predicted"/>
<keyword evidence="4" id="KW-0804">Transcription</keyword>
<name>A0A9Q8PY65_9GAMM</name>
<dbReference type="Proteomes" id="UP000829116">
    <property type="component" value="Chromosome"/>
</dbReference>
<dbReference type="InterPro" id="IPR000843">
    <property type="entry name" value="HTH_LacI"/>
</dbReference>
<reference evidence="5" key="1">
    <citation type="submission" date="2022-03" db="EMBL/GenBank/DDBJ databases">
        <title>ESBL-producing Moellerella wisconsensis and Escherichia marmotae isolated from wild game meat.</title>
        <authorList>
            <person name="Biggel M."/>
        </authorList>
    </citation>
    <scope>NUCLEOTIDE SEQUENCE</scope>
    <source>
        <strain evidence="5">W51</strain>
    </source>
</reference>
<dbReference type="Gene3D" id="1.10.260.40">
    <property type="entry name" value="lambda repressor-like DNA-binding domains"/>
    <property type="match status" value="1"/>
</dbReference>
<dbReference type="SUPFAM" id="SSF53822">
    <property type="entry name" value="Periplasmic binding protein-like I"/>
    <property type="match status" value="1"/>
</dbReference>
<dbReference type="SMART" id="SM00354">
    <property type="entry name" value="HTH_LACI"/>
    <property type="match status" value="1"/>
</dbReference>
<dbReference type="PROSITE" id="PS50932">
    <property type="entry name" value="HTH_LACI_2"/>
    <property type="match status" value="1"/>
</dbReference>
<evidence type="ECO:0000313" key="6">
    <source>
        <dbReference type="Proteomes" id="UP000829116"/>
    </source>
</evidence>
<gene>
    <name evidence="5" type="ORF">MNY72_08125</name>
</gene>
<dbReference type="Pfam" id="PF00532">
    <property type="entry name" value="Peripla_BP_1"/>
    <property type="match status" value="1"/>
</dbReference>
<dbReference type="Gene3D" id="3.40.50.2300">
    <property type="match status" value="2"/>
</dbReference>
<evidence type="ECO:0000256" key="4">
    <source>
        <dbReference type="ARBA" id="ARBA00023163"/>
    </source>
</evidence>
<evidence type="ECO:0000313" key="5">
    <source>
        <dbReference type="EMBL" id="UNH29378.1"/>
    </source>
</evidence>
<dbReference type="PANTHER" id="PTHR30146:SF148">
    <property type="entry name" value="HTH-TYPE TRANSCRIPTIONAL REPRESSOR PURR-RELATED"/>
    <property type="match status" value="1"/>
</dbReference>
<dbReference type="EMBL" id="CP093245">
    <property type="protein sequence ID" value="UNH29378.1"/>
    <property type="molecule type" value="Genomic_DNA"/>
</dbReference>